<dbReference type="InterPro" id="IPR016563">
    <property type="entry name" value="Npl4"/>
</dbReference>
<dbReference type="OMA" id="TYLLENW"/>
<protein>
    <submittedName>
        <fullName evidence="2">NPL4-like protein</fullName>
    </submittedName>
</protein>
<feature type="region of interest" description="Disordered" evidence="1">
    <location>
        <begin position="1"/>
        <end position="22"/>
    </location>
</feature>
<dbReference type="AlphaFoldDB" id="A0A1S3ZW61"/>
<dbReference type="GO" id="GO:0006511">
    <property type="term" value="P:ubiquitin-dependent protein catabolic process"/>
    <property type="evidence" value="ECO:0007669"/>
    <property type="project" value="InterPro"/>
</dbReference>
<evidence type="ECO:0000313" key="2">
    <source>
        <dbReference type="RefSeq" id="XP_016468564.1"/>
    </source>
</evidence>
<evidence type="ECO:0000256" key="1">
    <source>
        <dbReference type="SAM" id="MobiDB-lite"/>
    </source>
</evidence>
<reference evidence="2" key="1">
    <citation type="submission" date="2025-08" db="UniProtKB">
        <authorList>
            <consortium name="RefSeq"/>
        </authorList>
    </citation>
    <scope>IDENTIFICATION</scope>
</reference>
<dbReference type="RefSeq" id="XP_016468564.1">
    <property type="nucleotide sequence ID" value="XM_016613078.1"/>
</dbReference>
<gene>
    <name evidence="2" type="primary">LOC107791083</name>
</gene>
<proteinExistence type="predicted"/>
<dbReference type="STRING" id="4097.A0A1S3ZW61"/>
<feature type="compositionally biased region" description="Basic and acidic residues" evidence="1">
    <location>
        <begin position="1"/>
        <end position="12"/>
    </location>
</feature>
<accession>A0A1S3ZW61</accession>
<dbReference type="OrthoDB" id="10251089at2759"/>
<dbReference type="PANTHER" id="PTHR12710">
    <property type="entry name" value="NUCLEAR PROTEIN LOCALIZATION 4"/>
    <property type="match status" value="1"/>
</dbReference>
<name>A0A1S3ZW61_TOBAC</name>
<organism evidence="2">
    <name type="scientific">Nicotiana tabacum</name>
    <name type="common">Common tobacco</name>
    <dbReference type="NCBI Taxonomy" id="4097"/>
    <lineage>
        <taxon>Eukaryota</taxon>
        <taxon>Viridiplantae</taxon>
        <taxon>Streptophyta</taxon>
        <taxon>Embryophyta</taxon>
        <taxon>Tracheophyta</taxon>
        <taxon>Spermatophyta</taxon>
        <taxon>Magnoliopsida</taxon>
        <taxon>eudicotyledons</taxon>
        <taxon>Gunneridae</taxon>
        <taxon>Pentapetalae</taxon>
        <taxon>asterids</taxon>
        <taxon>lamiids</taxon>
        <taxon>Solanales</taxon>
        <taxon>Solanaceae</taxon>
        <taxon>Nicotianoideae</taxon>
        <taxon>Nicotianeae</taxon>
        <taxon>Nicotiana</taxon>
    </lineage>
</organism>
<dbReference type="PANTHER" id="PTHR12710:SF0">
    <property type="entry name" value="NUCLEAR PROTEIN LOCALIZATION PROTEIN 4 HOMOLOG"/>
    <property type="match status" value="1"/>
</dbReference>
<dbReference type="PaxDb" id="4097-A0A1S3ZW61"/>
<sequence length="97" mass="10901">MKIESPEMKEMQKGPLSSSFPIENRNIPVSMRALKDHFNRTKNLSFVKRISDFHLLLLLAKFLDINADVPALAECVHTQTAVPEGYQLLIESMASAS</sequence>
<dbReference type="KEGG" id="nta:107791083"/>